<dbReference type="InterPro" id="IPR032710">
    <property type="entry name" value="NTF2-like_dom_sf"/>
</dbReference>
<dbReference type="Proteomes" id="UP000193928">
    <property type="component" value="Unassembled WGS sequence"/>
</dbReference>
<gene>
    <name evidence="2" type="ORF">AWC08_00970</name>
</gene>
<organism evidence="2 3">
    <name type="scientific">Mycobacterium gordonae</name>
    <dbReference type="NCBI Taxonomy" id="1778"/>
    <lineage>
        <taxon>Bacteria</taxon>
        <taxon>Bacillati</taxon>
        <taxon>Actinomycetota</taxon>
        <taxon>Actinomycetes</taxon>
        <taxon>Mycobacteriales</taxon>
        <taxon>Mycobacteriaceae</taxon>
        <taxon>Mycobacterium</taxon>
    </lineage>
</organism>
<name>A0A1X1VYJ3_MYCGO</name>
<dbReference type="Gene3D" id="3.10.450.50">
    <property type="match status" value="1"/>
</dbReference>
<dbReference type="Pfam" id="PF12680">
    <property type="entry name" value="SnoaL_2"/>
    <property type="match status" value="1"/>
</dbReference>
<evidence type="ECO:0000259" key="1">
    <source>
        <dbReference type="Pfam" id="PF12680"/>
    </source>
</evidence>
<dbReference type="InterPro" id="IPR037401">
    <property type="entry name" value="SnoaL-like"/>
</dbReference>
<dbReference type="AlphaFoldDB" id="A0A1X1VYJ3"/>
<accession>A0A1X1VYJ3</accession>
<dbReference type="EMBL" id="LQOY01000186">
    <property type="protein sequence ID" value="ORV74864.1"/>
    <property type="molecule type" value="Genomic_DNA"/>
</dbReference>
<dbReference type="SUPFAM" id="SSF54427">
    <property type="entry name" value="NTF2-like"/>
    <property type="match status" value="1"/>
</dbReference>
<reference evidence="2 3" key="1">
    <citation type="submission" date="2016-01" db="EMBL/GenBank/DDBJ databases">
        <title>The new phylogeny of the genus Mycobacterium.</title>
        <authorList>
            <person name="Tarcisio F."/>
            <person name="Conor M."/>
            <person name="Antonella G."/>
            <person name="Elisabetta G."/>
            <person name="Giulia F.S."/>
            <person name="Sara T."/>
            <person name="Anna F."/>
            <person name="Clotilde B."/>
            <person name="Roberto B."/>
            <person name="Veronica D.S."/>
            <person name="Fabio R."/>
            <person name="Monica P."/>
            <person name="Olivier J."/>
            <person name="Enrico T."/>
            <person name="Nicola S."/>
        </authorList>
    </citation>
    <scope>NUCLEOTIDE SEQUENCE [LARGE SCALE GENOMIC DNA]</scope>
    <source>
        <strain evidence="2 3">DSM 44160</strain>
    </source>
</reference>
<evidence type="ECO:0000313" key="2">
    <source>
        <dbReference type="EMBL" id="ORV74864.1"/>
    </source>
</evidence>
<proteinExistence type="predicted"/>
<feature type="domain" description="SnoaL-like" evidence="1">
    <location>
        <begin position="15"/>
        <end position="110"/>
    </location>
</feature>
<keyword evidence="3" id="KW-1185">Reference proteome</keyword>
<comment type="caution">
    <text evidence="2">The sequence shown here is derived from an EMBL/GenBank/DDBJ whole genome shotgun (WGS) entry which is preliminary data.</text>
</comment>
<protein>
    <submittedName>
        <fullName evidence="2">DUF4440 domain-containing protein</fullName>
    </submittedName>
</protein>
<evidence type="ECO:0000313" key="3">
    <source>
        <dbReference type="Proteomes" id="UP000193928"/>
    </source>
</evidence>
<sequence length="130" mass="13823">MSLDQNAAAAFAASWASAWNSRDVDTVLSHFADDAVFASPIAEQLLPETAGVLRGKAAIRAYWSLATEKVPDFHVDVLDVYTGVDTVVINYRNQVGARVCEVLTFRDGQVMAGAGTYLVDDAAGATGISR</sequence>